<feature type="domain" description="MD-2-related lipid-recognition" evidence="5">
    <location>
        <begin position="33"/>
        <end position="157"/>
    </location>
</feature>
<dbReference type="GO" id="GO:0005576">
    <property type="term" value="C:extracellular region"/>
    <property type="evidence" value="ECO:0007669"/>
    <property type="project" value="UniProtKB-SubCell"/>
</dbReference>
<sequence length="161" mass="17268">MAFIKFLSCLAFLTFVACYKPIQMHQQLCALDFHDCGSTAGALKSVSFNGTCNGGKAILLKGTTVSIDFSFSANADELELTSKVYGKIGELPFVKFPLDNPNACVSSGLTCPIKASVAQDYQPTLTILKAYPSVNVIVKWELQNKAGQDVFCALIPATITS</sequence>
<dbReference type="InterPro" id="IPR014756">
    <property type="entry name" value="Ig_E-set"/>
</dbReference>
<gene>
    <name evidence="6" type="ORF">GSLYS_00015443001</name>
</gene>
<dbReference type="PANTHER" id="PTHR11306">
    <property type="entry name" value="NIEMANN PICK TYPE C2 PROTEIN NPC2-RELATED"/>
    <property type="match status" value="1"/>
</dbReference>
<comment type="caution">
    <text evidence="6">The sequence shown here is derived from an EMBL/GenBank/DDBJ whole genome shotgun (WGS) entry which is preliminary data.</text>
</comment>
<comment type="subcellular location">
    <subcellularLocation>
        <location evidence="1">Secreted</location>
    </subcellularLocation>
</comment>
<evidence type="ECO:0000256" key="2">
    <source>
        <dbReference type="ARBA" id="ARBA00006370"/>
    </source>
</evidence>
<dbReference type="PROSITE" id="PS51257">
    <property type="entry name" value="PROKAR_LIPOPROTEIN"/>
    <property type="match status" value="1"/>
</dbReference>
<dbReference type="EMBL" id="CAXITT010000454">
    <property type="protein sequence ID" value="CAL1541837.1"/>
    <property type="molecule type" value="Genomic_DNA"/>
</dbReference>
<dbReference type="GO" id="GO:0015918">
    <property type="term" value="P:sterol transport"/>
    <property type="evidence" value="ECO:0007669"/>
    <property type="project" value="InterPro"/>
</dbReference>
<dbReference type="GO" id="GO:0032934">
    <property type="term" value="F:sterol binding"/>
    <property type="evidence" value="ECO:0007669"/>
    <property type="project" value="InterPro"/>
</dbReference>
<dbReference type="SUPFAM" id="SSF81296">
    <property type="entry name" value="E set domains"/>
    <property type="match status" value="1"/>
</dbReference>
<evidence type="ECO:0000256" key="1">
    <source>
        <dbReference type="ARBA" id="ARBA00004613"/>
    </source>
</evidence>
<dbReference type="FunFam" id="2.60.40.770:FF:000001">
    <property type="entry name" value="NPC intracellular cholesterol transporter 2"/>
    <property type="match status" value="1"/>
</dbReference>
<accession>A0AAV2I6H9</accession>
<keyword evidence="3" id="KW-0964">Secreted</keyword>
<dbReference type="Pfam" id="PF02221">
    <property type="entry name" value="E1_DerP2_DerF2"/>
    <property type="match status" value="1"/>
</dbReference>
<dbReference type="PANTHER" id="PTHR11306:SF68">
    <property type="entry name" value="NPC INTRACELLULAR CHOLESTEROL TRANSPORTER 2"/>
    <property type="match status" value="1"/>
</dbReference>
<proteinExistence type="inferred from homology"/>
<evidence type="ECO:0000256" key="4">
    <source>
        <dbReference type="SAM" id="SignalP"/>
    </source>
</evidence>
<dbReference type="Proteomes" id="UP001497497">
    <property type="component" value="Unassembled WGS sequence"/>
</dbReference>
<feature type="chain" id="PRO_5043337547" description="MD-2-related lipid-recognition domain-containing protein" evidence="4">
    <location>
        <begin position="19"/>
        <end position="161"/>
    </location>
</feature>
<reference evidence="6 7" key="1">
    <citation type="submission" date="2024-04" db="EMBL/GenBank/DDBJ databases">
        <authorList>
            <consortium name="Genoscope - CEA"/>
            <person name="William W."/>
        </authorList>
    </citation>
    <scope>NUCLEOTIDE SEQUENCE [LARGE SCALE GENOMIC DNA]</scope>
</reference>
<name>A0AAV2I6H9_LYMST</name>
<protein>
    <recommendedName>
        <fullName evidence="5">MD-2-related lipid-recognition domain-containing protein</fullName>
    </recommendedName>
</protein>
<keyword evidence="4" id="KW-0732">Signal</keyword>
<evidence type="ECO:0000313" key="6">
    <source>
        <dbReference type="EMBL" id="CAL1541837.1"/>
    </source>
</evidence>
<comment type="similarity">
    <text evidence="2">Belongs to the NPC2 family.</text>
</comment>
<dbReference type="SMART" id="SM00737">
    <property type="entry name" value="ML"/>
    <property type="match status" value="1"/>
</dbReference>
<evidence type="ECO:0000313" key="7">
    <source>
        <dbReference type="Proteomes" id="UP001497497"/>
    </source>
</evidence>
<evidence type="ECO:0000256" key="3">
    <source>
        <dbReference type="ARBA" id="ARBA00022525"/>
    </source>
</evidence>
<dbReference type="AlphaFoldDB" id="A0AAV2I6H9"/>
<dbReference type="InterPro" id="IPR039670">
    <property type="entry name" value="NPC2-like"/>
</dbReference>
<feature type="signal peptide" evidence="4">
    <location>
        <begin position="1"/>
        <end position="18"/>
    </location>
</feature>
<dbReference type="InterPro" id="IPR003172">
    <property type="entry name" value="ML_dom"/>
</dbReference>
<organism evidence="6 7">
    <name type="scientific">Lymnaea stagnalis</name>
    <name type="common">Great pond snail</name>
    <name type="synonym">Helix stagnalis</name>
    <dbReference type="NCBI Taxonomy" id="6523"/>
    <lineage>
        <taxon>Eukaryota</taxon>
        <taxon>Metazoa</taxon>
        <taxon>Spiralia</taxon>
        <taxon>Lophotrochozoa</taxon>
        <taxon>Mollusca</taxon>
        <taxon>Gastropoda</taxon>
        <taxon>Heterobranchia</taxon>
        <taxon>Euthyneura</taxon>
        <taxon>Panpulmonata</taxon>
        <taxon>Hygrophila</taxon>
        <taxon>Lymnaeoidea</taxon>
        <taxon>Lymnaeidae</taxon>
        <taxon>Lymnaea</taxon>
    </lineage>
</organism>
<keyword evidence="7" id="KW-1185">Reference proteome</keyword>
<dbReference type="Gene3D" id="2.60.40.770">
    <property type="match status" value="1"/>
</dbReference>
<evidence type="ECO:0000259" key="5">
    <source>
        <dbReference type="SMART" id="SM00737"/>
    </source>
</evidence>